<dbReference type="SUPFAM" id="SSF47616">
    <property type="entry name" value="GST C-terminal domain-like"/>
    <property type="match status" value="1"/>
</dbReference>
<dbReference type="eggNOG" id="KOG0406">
    <property type="taxonomic scope" value="Eukaryota"/>
</dbReference>
<dbReference type="InterPro" id="IPR004045">
    <property type="entry name" value="Glutathione_S-Trfase_N"/>
</dbReference>
<organism evidence="6 7">
    <name type="scientific">Nematostella vectensis</name>
    <name type="common">Starlet sea anemone</name>
    <dbReference type="NCBI Taxonomy" id="45351"/>
    <lineage>
        <taxon>Eukaryota</taxon>
        <taxon>Metazoa</taxon>
        <taxon>Cnidaria</taxon>
        <taxon>Anthozoa</taxon>
        <taxon>Hexacorallia</taxon>
        <taxon>Actiniaria</taxon>
        <taxon>Edwardsiidae</taxon>
        <taxon>Nematostella</taxon>
    </lineage>
</organism>
<dbReference type="FunFam" id="3.40.30.10:FF:000123">
    <property type="entry name" value="Glutathione transferase o1"/>
    <property type="match status" value="1"/>
</dbReference>
<dbReference type="KEGG" id="nve:5521712"/>
<evidence type="ECO:0000313" key="7">
    <source>
        <dbReference type="Proteomes" id="UP000001593"/>
    </source>
</evidence>
<evidence type="ECO:0000256" key="1">
    <source>
        <dbReference type="ARBA" id="ARBA00011067"/>
    </source>
</evidence>
<dbReference type="GO" id="GO:0004364">
    <property type="term" value="F:glutathione transferase activity"/>
    <property type="evidence" value="ECO:0000318"/>
    <property type="project" value="GO_Central"/>
</dbReference>
<dbReference type="InterPro" id="IPR050983">
    <property type="entry name" value="GST_Omega/HSP26"/>
</dbReference>
<dbReference type="STRING" id="45351.A7RGH0"/>
<accession>A7RGH0</accession>
<evidence type="ECO:0000256" key="2">
    <source>
        <dbReference type="ARBA" id="ARBA00023002"/>
    </source>
</evidence>
<dbReference type="GO" id="GO:0045174">
    <property type="term" value="F:glutathione dehydrogenase (ascorbate) activity"/>
    <property type="evidence" value="ECO:0000318"/>
    <property type="project" value="GO_Central"/>
</dbReference>
<comment type="function">
    <text evidence="3">Exhibits glutathione-dependent thiol transferase activity. Has high dehydroascorbate reductase activity and may contribute to the recycling of ascorbic acid. Participates in the biotransformation of inorganic arsenic and reduces monomethylarsonic acid (MMA).</text>
</comment>
<comment type="catalytic activity">
    <reaction evidence="3">
        <text>methylarsonate + 2 glutathione + H(+) = methylarsonous acid + glutathione disulfide + H2O</text>
        <dbReference type="Rhea" id="RHEA:15969"/>
        <dbReference type="ChEBI" id="CHEBI:15377"/>
        <dbReference type="ChEBI" id="CHEBI:15378"/>
        <dbReference type="ChEBI" id="CHEBI:17826"/>
        <dbReference type="ChEBI" id="CHEBI:33409"/>
        <dbReference type="ChEBI" id="CHEBI:57925"/>
        <dbReference type="ChEBI" id="CHEBI:58297"/>
        <dbReference type="EC" id="1.20.4.2"/>
    </reaction>
</comment>
<dbReference type="SUPFAM" id="SSF52833">
    <property type="entry name" value="Thioredoxin-like"/>
    <property type="match status" value="1"/>
</dbReference>
<dbReference type="PRINTS" id="PR01625">
    <property type="entry name" value="GSTRNSFRASEO"/>
</dbReference>
<feature type="domain" description="GST C-terminal" evidence="5">
    <location>
        <begin position="103"/>
        <end position="225"/>
    </location>
</feature>
<dbReference type="HOGENOM" id="CLU_011226_9_2_1"/>
<name>A7RGH0_NEMVE</name>
<dbReference type="PhylomeDB" id="A7RGH0"/>
<comment type="catalytic activity">
    <reaction evidence="3">
        <text>L-dehydroascorbate + 2 glutathione = glutathione disulfide + L-ascorbate</text>
        <dbReference type="Rhea" id="RHEA:24424"/>
        <dbReference type="ChEBI" id="CHEBI:38290"/>
        <dbReference type="ChEBI" id="CHEBI:57925"/>
        <dbReference type="ChEBI" id="CHEBI:58297"/>
        <dbReference type="ChEBI" id="CHEBI:58539"/>
        <dbReference type="EC" id="1.8.5.1"/>
    </reaction>
</comment>
<dbReference type="FunFam" id="1.20.1050.10:FF:000009">
    <property type="entry name" value="Glutathione S-transferase omega-1"/>
    <property type="match status" value="1"/>
</dbReference>
<reference evidence="6 7" key="1">
    <citation type="journal article" date="2007" name="Science">
        <title>Sea anemone genome reveals ancestral eumetazoan gene repertoire and genomic organization.</title>
        <authorList>
            <person name="Putnam N.H."/>
            <person name="Srivastava M."/>
            <person name="Hellsten U."/>
            <person name="Dirks B."/>
            <person name="Chapman J."/>
            <person name="Salamov A."/>
            <person name="Terry A."/>
            <person name="Shapiro H."/>
            <person name="Lindquist E."/>
            <person name="Kapitonov V.V."/>
            <person name="Jurka J."/>
            <person name="Genikhovich G."/>
            <person name="Grigoriev I.V."/>
            <person name="Lucas S.M."/>
            <person name="Steele R.E."/>
            <person name="Finnerty J.R."/>
            <person name="Technau U."/>
            <person name="Martindale M.Q."/>
            <person name="Rokhsar D.S."/>
        </authorList>
    </citation>
    <scope>NUCLEOTIDE SEQUENCE [LARGE SCALE GENOMIC DNA]</scope>
    <source>
        <strain evidence="7">CH2 X CH6</strain>
    </source>
</reference>
<dbReference type="SFLD" id="SFLDS00019">
    <property type="entry name" value="Glutathione_Transferase_(cytos"/>
    <property type="match status" value="1"/>
</dbReference>
<sequence length="234" mass="27183">MPVTHISKGSSRPAKPQNKLRLYSMRFCPFAERPRLVLAAKGLDYECVNVNLKSKPEWFQTHPDCEGKVPTLETMDGKLIPESVIICEFLEDYYRKIPLYPCDPYAKSRQKLLAQRFDKVMPSYFRLLNGTGDAEENVQQLTKHFQTYEQELDSNTVFFGGEKPGMLDYLLWPFFGRLPTAEHEFPINAENLPKLSAWFSAMREDPAVIKVSISDELLRRYARNMDKEEAQLYE</sequence>
<evidence type="ECO:0000259" key="4">
    <source>
        <dbReference type="PROSITE" id="PS50404"/>
    </source>
</evidence>
<dbReference type="EC" id="1.20.4.2" evidence="3"/>
<dbReference type="Gene3D" id="3.40.30.10">
    <property type="entry name" value="Glutaredoxin"/>
    <property type="match status" value="1"/>
</dbReference>
<dbReference type="Gene3D" id="1.20.1050.10">
    <property type="match status" value="1"/>
</dbReference>
<dbReference type="InterPro" id="IPR036282">
    <property type="entry name" value="Glutathione-S-Trfase_C_sf"/>
</dbReference>
<dbReference type="InterPro" id="IPR005442">
    <property type="entry name" value="GST_omega"/>
</dbReference>
<dbReference type="PROSITE" id="PS50404">
    <property type="entry name" value="GST_NTER"/>
    <property type="match status" value="1"/>
</dbReference>
<gene>
    <name evidence="6" type="ORF">NEMVEDRAFT_v1g80855</name>
</gene>
<dbReference type="InParanoid" id="A7RGH0"/>
<dbReference type="AlphaFoldDB" id="A7RGH0"/>
<dbReference type="InterPro" id="IPR036249">
    <property type="entry name" value="Thioredoxin-like_sf"/>
</dbReference>
<evidence type="ECO:0000256" key="3">
    <source>
        <dbReference type="RuleBase" id="RU368071"/>
    </source>
</evidence>
<dbReference type="GO" id="GO:0006749">
    <property type="term" value="P:glutathione metabolic process"/>
    <property type="evidence" value="ECO:0000318"/>
    <property type="project" value="GO_Central"/>
</dbReference>
<dbReference type="InterPro" id="IPR040079">
    <property type="entry name" value="Glutathione_S-Trfase"/>
</dbReference>
<dbReference type="Proteomes" id="UP000001593">
    <property type="component" value="Unassembled WGS sequence"/>
</dbReference>
<comment type="similarity">
    <text evidence="1 3">Belongs to the GST superfamily. Omega family.</text>
</comment>
<evidence type="ECO:0000313" key="6">
    <source>
        <dbReference type="EMBL" id="EDO49522.1"/>
    </source>
</evidence>
<dbReference type="InterPro" id="IPR010987">
    <property type="entry name" value="Glutathione-S-Trfase_C-like"/>
</dbReference>
<dbReference type="Pfam" id="PF13410">
    <property type="entry name" value="GST_C_2"/>
    <property type="match status" value="1"/>
</dbReference>
<proteinExistence type="inferred from homology"/>
<keyword evidence="3" id="KW-0808">Transferase</keyword>
<protein>
    <recommendedName>
        <fullName evidence="3">Glutathione S-transferase omega</fullName>
        <shortName evidence="3">GSTO</shortName>
        <ecNumber evidence="3">1.20.4.2</ecNumber>
        <ecNumber evidence="3">1.8.5.1</ecNumber>
        <ecNumber evidence="3">2.5.1.18</ecNumber>
    </recommendedName>
    <alternativeName>
        <fullName evidence="3">Glutathione-dependent dehydroascorbate reductase</fullName>
    </alternativeName>
    <alternativeName>
        <fullName evidence="3">Monomethylarsonic acid reductase</fullName>
    </alternativeName>
</protein>
<dbReference type="GO" id="GO:0005737">
    <property type="term" value="C:cytoplasm"/>
    <property type="evidence" value="ECO:0000318"/>
    <property type="project" value="GO_Central"/>
</dbReference>
<dbReference type="OMA" id="PDADIHP"/>
<comment type="catalytic activity">
    <reaction evidence="3">
        <text>RX + glutathione = an S-substituted glutathione + a halide anion + H(+)</text>
        <dbReference type="Rhea" id="RHEA:16437"/>
        <dbReference type="ChEBI" id="CHEBI:15378"/>
        <dbReference type="ChEBI" id="CHEBI:16042"/>
        <dbReference type="ChEBI" id="CHEBI:17792"/>
        <dbReference type="ChEBI" id="CHEBI:57925"/>
        <dbReference type="ChEBI" id="CHEBI:90779"/>
        <dbReference type="EC" id="2.5.1.18"/>
    </reaction>
</comment>
<dbReference type="Pfam" id="PF13417">
    <property type="entry name" value="GST_N_3"/>
    <property type="match status" value="1"/>
</dbReference>
<dbReference type="SFLD" id="SFLDG00358">
    <property type="entry name" value="Main_(cytGST)"/>
    <property type="match status" value="1"/>
</dbReference>
<dbReference type="PROSITE" id="PS50405">
    <property type="entry name" value="GST_CTER"/>
    <property type="match status" value="1"/>
</dbReference>
<dbReference type="OrthoDB" id="4951845at2759"/>
<dbReference type="EMBL" id="DS469509">
    <property type="protein sequence ID" value="EDO49522.1"/>
    <property type="molecule type" value="Genomic_DNA"/>
</dbReference>
<dbReference type="PANTHER" id="PTHR43968:SF6">
    <property type="entry name" value="GLUTATHIONE S-TRANSFERASE OMEGA"/>
    <property type="match status" value="1"/>
</dbReference>
<dbReference type="EC" id="2.5.1.18" evidence="3"/>
<keyword evidence="2 3" id="KW-0560">Oxidoreductase</keyword>
<feature type="domain" description="GST N-terminal" evidence="4">
    <location>
        <begin position="18"/>
        <end position="98"/>
    </location>
</feature>
<dbReference type="EC" id="1.8.5.1" evidence="3"/>
<dbReference type="PANTHER" id="PTHR43968">
    <property type="match status" value="1"/>
</dbReference>
<keyword evidence="7" id="KW-1185">Reference proteome</keyword>
<evidence type="ECO:0000259" key="5">
    <source>
        <dbReference type="PROSITE" id="PS50405"/>
    </source>
</evidence>